<dbReference type="RefSeq" id="WP_269254493.1">
    <property type="nucleotide sequence ID" value="NZ_JAKHPU010000002.1"/>
</dbReference>
<sequence length="185" mass="21912">MKELELLEDATPKLTAEQLDYYRKKYLEDTAQIFKKYVQEEQKKGECITLTIFQLSKLALAIDIFLKVKGQLNELSKTNEISSFCDEMQEALRYDGCSVFNVIKLVDTYFRIDKENSGKVWFYADGFEFKVSKRYDNNISIDKYEPRLAYRVQSKIFGIEFIDLVYLKDFSKLLGFKELYEKKLK</sequence>
<comment type="caution">
    <text evidence="1">The sequence shown here is derived from an EMBL/GenBank/DDBJ whole genome shotgun (WGS) entry which is preliminary data.</text>
</comment>
<evidence type="ECO:0000313" key="2">
    <source>
        <dbReference type="Proteomes" id="UP001211420"/>
    </source>
</evidence>
<organism evidence="1 2">
    <name type="scientific">Lactobacillus mulieris</name>
    <dbReference type="NCBI Taxonomy" id="2508708"/>
    <lineage>
        <taxon>Bacteria</taxon>
        <taxon>Bacillati</taxon>
        <taxon>Bacillota</taxon>
        <taxon>Bacilli</taxon>
        <taxon>Lactobacillales</taxon>
        <taxon>Lactobacillaceae</taxon>
        <taxon>Lactobacillus</taxon>
    </lineage>
</organism>
<keyword evidence="2" id="KW-1185">Reference proteome</keyword>
<reference evidence="1 2" key="1">
    <citation type="submission" date="2022-01" db="EMBL/GenBank/DDBJ databases">
        <title>VMRC isolate genome collection.</title>
        <authorList>
            <person name="France M."/>
            <person name="Rutt L."/>
            <person name="Humphrys M."/>
            <person name="Ravel J."/>
        </authorList>
    </citation>
    <scope>NUCLEOTIDE SEQUENCE [LARGE SCALE GENOMIC DNA]</scope>
    <source>
        <strain evidence="1 2">C0172B4</strain>
    </source>
</reference>
<evidence type="ECO:0000313" key="1">
    <source>
        <dbReference type="EMBL" id="MCZ3621886.1"/>
    </source>
</evidence>
<protein>
    <submittedName>
        <fullName evidence="1">Uncharacterized protein</fullName>
    </submittedName>
</protein>
<proteinExistence type="predicted"/>
<accession>A0ABT4K1D2</accession>
<gene>
    <name evidence="1" type="ORF">L2772_03240</name>
</gene>
<name>A0ABT4K1D2_9LACO</name>
<dbReference type="Proteomes" id="UP001211420">
    <property type="component" value="Unassembled WGS sequence"/>
</dbReference>
<dbReference type="EMBL" id="JAKHPW010000002">
    <property type="protein sequence ID" value="MCZ3621886.1"/>
    <property type="molecule type" value="Genomic_DNA"/>
</dbReference>